<accession>A0ABR1FE55</accession>
<dbReference type="InterPro" id="IPR006689">
    <property type="entry name" value="Small_GTPase_ARF/SAR"/>
</dbReference>
<dbReference type="PRINTS" id="PR00328">
    <property type="entry name" value="SAR1GTPBP"/>
</dbReference>
<evidence type="ECO:0000256" key="3">
    <source>
        <dbReference type="RuleBase" id="RU003925"/>
    </source>
</evidence>
<comment type="caution">
    <text evidence="4">The sequence shown here is derived from an EMBL/GenBank/DDBJ whole genome shotgun (WGS) entry which is preliminary data.</text>
</comment>
<dbReference type="EMBL" id="JBBJBU010000001">
    <property type="protein sequence ID" value="KAK7208111.1"/>
    <property type="molecule type" value="Genomic_DNA"/>
</dbReference>
<name>A0ABR1FE55_9ASCO</name>
<dbReference type="SMART" id="SM00177">
    <property type="entry name" value="ARF"/>
    <property type="match status" value="1"/>
</dbReference>
<evidence type="ECO:0000313" key="5">
    <source>
        <dbReference type="Proteomes" id="UP001498771"/>
    </source>
</evidence>
<sequence length="188" mass="21304">MGLLTTLRKQKLKDKEMRILMLGLDNAGKTSIVRALLGEDVRRVSPTLGFAIRTVPRGSYTLNIWDVGGQRSLRPFWRNYYEKTDALIWVVDASATGRLRDCRAELDAVVKDDRLTGAGLLVLINKMDLLDEKERANIVDLVTKQLGLAQITNHAYKVMPCSAYTGENLDFALDWTVEEVRARLYLFD</sequence>
<reference evidence="4 5" key="1">
    <citation type="submission" date="2024-03" db="EMBL/GenBank/DDBJ databases">
        <title>Genome-scale model development and genomic sequencing of the oleaginous clade Lipomyces.</title>
        <authorList>
            <consortium name="Lawrence Berkeley National Laboratory"/>
            <person name="Czajka J.J."/>
            <person name="Han Y."/>
            <person name="Kim J."/>
            <person name="Mondo S.J."/>
            <person name="Hofstad B.A."/>
            <person name="Robles A."/>
            <person name="Haridas S."/>
            <person name="Riley R."/>
            <person name="LaButti K."/>
            <person name="Pangilinan J."/>
            <person name="Andreopoulos W."/>
            <person name="Lipzen A."/>
            <person name="Yan J."/>
            <person name="Wang M."/>
            <person name="Ng V."/>
            <person name="Grigoriev I.V."/>
            <person name="Spatafora J.W."/>
            <person name="Magnuson J.K."/>
            <person name="Baker S.E."/>
            <person name="Pomraning K.R."/>
        </authorList>
    </citation>
    <scope>NUCLEOTIDE SEQUENCE [LARGE SCALE GENOMIC DNA]</scope>
    <source>
        <strain evidence="4 5">Phaff 52-87</strain>
    </source>
</reference>
<dbReference type="InterPro" id="IPR027417">
    <property type="entry name" value="P-loop_NTPase"/>
</dbReference>
<proteinExistence type="inferred from homology"/>
<dbReference type="InterPro" id="IPR044612">
    <property type="entry name" value="ARL2/3"/>
</dbReference>
<keyword evidence="5" id="KW-1185">Reference proteome</keyword>
<dbReference type="PROSITE" id="PS51417">
    <property type="entry name" value="ARF"/>
    <property type="match status" value="1"/>
</dbReference>
<dbReference type="RefSeq" id="XP_064771144.1">
    <property type="nucleotide sequence ID" value="XM_064915052.1"/>
</dbReference>
<dbReference type="PANTHER" id="PTHR45697">
    <property type="entry name" value="ADP-RIBOSYLATION FACTOR-LIKE PROTEIN 2-RELATED"/>
    <property type="match status" value="1"/>
</dbReference>
<keyword evidence="1 3" id="KW-0547">Nucleotide-binding</keyword>
<dbReference type="Proteomes" id="UP001498771">
    <property type="component" value="Unassembled WGS sequence"/>
</dbReference>
<keyword evidence="2 3" id="KW-0342">GTP-binding</keyword>
<dbReference type="SMART" id="SM00178">
    <property type="entry name" value="SAR"/>
    <property type="match status" value="1"/>
</dbReference>
<dbReference type="GeneID" id="90040564"/>
<evidence type="ECO:0000256" key="1">
    <source>
        <dbReference type="ARBA" id="ARBA00022741"/>
    </source>
</evidence>
<comment type="similarity">
    <text evidence="3">Belongs to the small GTPase superfamily. Arf family.</text>
</comment>
<dbReference type="InterPro" id="IPR005225">
    <property type="entry name" value="Small_GTP-bd"/>
</dbReference>
<evidence type="ECO:0000313" key="4">
    <source>
        <dbReference type="EMBL" id="KAK7208111.1"/>
    </source>
</evidence>
<organism evidence="4 5">
    <name type="scientific">Myxozyma melibiosi</name>
    <dbReference type="NCBI Taxonomy" id="54550"/>
    <lineage>
        <taxon>Eukaryota</taxon>
        <taxon>Fungi</taxon>
        <taxon>Dikarya</taxon>
        <taxon>Ascomycota</taxon>
        <taxon>Saccharomycotina</taxon>
        <taxon>Lipomycetes</taxon>
        <taxon>Lipomycetales</taxon>
        <taxon>Lipomycetaceae</taxon>
        <taxon>Myxozyma</taxon>
    </lineage>
</organism>
<dbReference type="NCBIfam" id="TIGR00231">
    <property type="entry name" value="small_GTP"/>
    <property type="match status" value="1"/>
</dbReference>
<dbReference type="SUPFAM" id="SSF52540">
    <property type="entry name" value="P-loop containing nucleoside triphosphate hydrolases"/>
    <property type="match status" value="1"/>
</dbReference>
<dbReference type="Pfam" id="PF00025">
    <property type="entry name" value="Arf"/>
    <property type="match status" value="1"/>
</dbReference>
<protein>
    <submittedName>
        <fullName evidence="4">ADP-ribosylation factor family-domain-containing protein</fullName>
    </submittedName>
</protein>
<evidence type="ECO:0000256" key="2">
    <source>
        <dbReference type="ARBA" id="ARBA00023134"/>
    </source>
</evidence>
<dbReference type="Gene3D" id="3.40.50.300">
    <property type="entry name" value="P-loop containing nucleotide triphosphate hydrolases"/>
    <property type="match status" value="1"/>
</dbReference>
<gene>
    <name evidence="4" type="ORF">BZA70DRAFT_35124</name>
</gene>